<keyword evidence="3" id="KW-1185">Reference proteome</keyword>
<feature type="compositionally biased region" description="Basic and acidic residues" evidence="1">
    <location>
        <begin position="1"/>
        <end position="10"/>
    </location>
</feature>
<dbReference type="AlphaFoldDB" id="A0A1C6TNM7"/>
<dbReference type="Proteomes" id="UP000198959">
    <property type="component" value="Unassembled WGS sequence"/>
</dbReference>
<dbReference type="OrthoDB" id="9981743at2"/>
<feature type="compositionally biased region" description="Low complexity" evidence="1">
    <location>
        <begin position="55"/>
        <end position="68"/>
    </location>
</feature>
<gene>
    <name evidence="2" type="ORF">GA0074692_6762</name>
</gene>
<name>A0A1C6TNM7_9ACTN</name>
<reference evidence="3" key="1">
    <citation type="submission" date="2016-06" db="EMBL/GenBank/DDBJ databases">
        <authorList>
            <person name="Varghese N."/>
            <person name="Submissions Spin"/>
        </authorList>
    </citation>
    <scope>NUCLEOTIDE SEQUENCE [LARGE SCALE GENOMIC DNA]</scope>
    <source>
        <strain evidence="3">DSM 43817</strain>
    </source>
</reference>
<organism evidence="2 3">
    <name type="scientific">Micromonospora pallida</name>
    <dbReference type="NCBI Taxonomy" id="145854"/>
    <lineage>
        <taxon>Bacteria</taxon>
        <taxon>Bacillati</taxon>
        <taxon>Actinomycetota</taxon>
        <taxon>Actinomycetes</taxon>
        <taxon>Micromonosporales</taxon>
        <taxon>Micromonosporaceae</taxon>
        <taxon>Micromonospora</taxon>
    </lineage>
</organism>
<proteinExistence type="predicted"/>
<dbReference type="STRING" id="145854.GA0074692_6762"/>
<dbReference type="EMBL" id="FMHW01000003">
    <property type="protein sequence ID" value="SCL43202.1"/>
    <property type="molecule type" value="Genomic_DNA"/>
</dbReference>
<evidence type="ECO:0000313" key="2">
    <source>
        <dbReference type="EMBL" id="SCL43202.1"/>
    </source>
</evidence>
<feature type="region of interest" description="Disordered" evidence="1">
    <location>
        <begin position="1"/>
        <end position="31"/>
    </location>
</feature>
<feature type="region of interest" description="Disordered" evidence="1">
    <location>
        <begin position="49"/>
        <end position="70"/>
    </location>
</feature>
<accession>A0A1C6TNM7</accession>
<evidence type="ECO:0000256" key="1">
    <source>
        <dbReference type="SAM" id="MobiDB-lite"/>
    </source>
</evidence>
<protein>
    <submittedName>
        <fullName evidence="2">Uncharacterized protein</fullName>
    </submittedName>
</protein>
<dbReference type="RefSeq" id="WP_091654649.1">
    <property type="nucleotide sequence ID" value="NZ_FMHW01000003.1"/>
</dbReference>
<sequence length="135" mass="15273">MTDHTHRQLTDEQLSQAAASRPGYATYPEYQPDQPERLAWHWRDDIKPPVDVHRAPAAPAAPAPSTAAGVVTDRQLPARIGRFVPSPIRIPGRPWWRPRWHWLVATREGIHTGYTWTESGAHRLTARYSSKAAGR</sequence>
<evidence type="ECO:0000313" key="3">
    <source>
        <dbReference type="Proteomes" id="UP000198959"/>
    </source>
</evidence>